<evidence type="ECO:0000256" key="4">
    <source>
        <dbReference type="ARBA" id="ARBA00022968"/>
    </source>
</evidence>
<evidence type="ECO:0008006" key="10">
    <source>
        <dbReference type="Google" id="ProtNLM"/>
    </source>
</evidence>
<reference evidence="8 9" key="1">
    <citation type="submission" date="2017-12" db="EMBL/GenBank/DDBJ databases">
        <title>Hemimetabolous genomes reveal molecular basis of termite eusociality.</title>
        <authorList>
            <person name="Harrison M.C."/>
            <person name="Jongepier E."/>
            <person name="Robertson H.M."/>
            <person name="Arning N."/>
            <person name="Bitard-Feildel T."/>
            <person name="Chao H."/>
            <person name="Childers C.P."/>
            <person name="Dinh H."/>
            <person name="Doddapaneni H."/>
            <person name="Dugan S."/>
            <person name="Gowin J."/>
            <person name="Greiner C."/>
            <person name="Han Y."/>
            <person name="Hu H."/>
            <person name="Hughes D.S.T."/>
            <person name="Huylmans A.-K."/>
            <person name="Kemena C."/>
            <person name="Kremer L.P.M."/>
            <person name="Lee S.L."/>
            <person name="Lopez-Ezquerra A."/>
            <person name="Mallet L."/>
            <person name="Monroy-Kuhn J.M."/>
            <person name="Moser A."/>
            <person name="Murali S.C."/>
            <person name="Muzny D.M."/>
            <person name="Otani S."/>
            <person name="Piulachs M.-D."/>
            <person name="Poelchau M."/>
            <person name="Qu J."/>
            <person name="Schaub F."/>
            <person name="Wada-Katsumata A."/>
            <person name="Worley K.C."/>
            <person name="Xie Q."/>
            <person name="Ylla G."/>
            <person name="Poulsen M."/>
            <person name="Gibbs R.A."/>
            <person name="Schal C."/>
            <person name="Richards S."/>
            <person name="Belles X."/>
            <person name="Korb J."/>
            <person name="Bornberg-Bauer E."/>
        </authorList>
    </citation>
    <scope>NUCLEOTIDE SEQUENCE [LARGE SCALE GENOMIC DNA]</scope>
    <source>
        <tissue evidence="8">Whole body</tissue>
    </source>
</reference>
<dbReference type="GO" id="GO:0030007">
    <property type="term" value="P:intracellular potassium ion homeostasis"/>
    <property type="evidence" value="ECO:0007669"/>
    <property type="project" value="TreeGrafter"/>
</dbReference>
<dbReference type="PANTHER" id="PTHR11523">
    <property type="entry name" value="SODIUM/POTASSIUM-DEPENDENT ATPASE BETA SUBUNIT"/>
    <property type="match status" value="1"/>
</dbReference>
<dbReference type="InParanoid" id="A0A2J7RLA5"/>
<dbReference type="STRING" id="105785.A0A2J7RLA5"/>
<proteinExistence type="inferred from homology"/>
<dbReference type="GO" id="GO:0005890">
    <property type="term" value="C:sodium:potassium-exchanging ATPase complex"/>
    <property type="evidence" value="ECO:0007669"/>
    <property type="project" value="InterPro"/>
</dbReference>
<gene>
    <name evidence="8" type="ORF">B7P43_G12108</name>
</gene>
<keyword evidence="3 7" id="KW-0812">Transmembrane</keyword>
<dbReference type="GO" id="GO:1990573">
    <property type="term" value="P:potassium ion import across plasma membrane"/>
    <property type="evidence" value="ECO:0007669"/>
    <property type="project" value="TreeGrafter"/>
</dbReference>
<keyword evidence="9" id="KW-1185">Reference proteome</keyword>
<evidence type="ECO:0000313" key="8">
    <source>
        <dbReference type="EMBL" id="PNF41579.1"/>
    </source>
</evidence>
<evidence type="ECO:0000313" key="9">
    <source>
        <dbReference type="Proteomes" id="UP000235965"/>
    </source>
</evidence>
<dbReference type="Pfam" id="PF00287">
    <property type="entry name" value="Na_K-ATPase"/>
    <property type="match status" value="1"/>
</dbReference>
<keyword evidence="6 7" id="KW-0472">Membrane</keyword>
<accession>A0A2J7RLA5</accession>
<dbReference type="PANTHER" id="PTHR11523:SF46">
    <property type="entry name" value="SODIUM_POTASSIUM-TRANSPORTING ATPASE SUBUNIT BETA-2"/>
    <property type="match status" value="1"/>
</dbReference>
<name>A0A2J7RLA5_9NEOP</name>
<dbReference type="GO" id="GO:0001671">
    <property type="term" value="F:ATPase activator activity"/>
    <property type="evidence" value="ECO:0007669"/>
    <property type="project" value="TreeGrafter"/>
</dbReference>
<evidence type="ECO:0000256" key="5">
    <source>
        <dbReference type="ARBA" id="ARBA00022989"/>
    </source>
</evidence>
<comment type="similarity">
    <text evidence="2">Belongs to the X(+)/potassium ATPases subunit beta family.</text>
</comment>
<evidence type="ECO:0000256" key="6">
    <source>
        <dbReference type="ARBA" id="ARBA00023136"/>
    </source>
</evidence>
<comment type="subcellular location">
    <subcellularLocation>
        <location evidence="1">Membrane</location>
        <topology evidence="1">Single-pass type II membrane protein</topology>
    </subcellularLocation>
</comment>
<comment type="caution">
    <text evidence="8">The sequence shown here is derived from an EMBL/GenBank/DDBJ whole genome shotgun (WGS) entry which is preliminary data.</text>
</comment>
<dbReference type="OrthoDB" id="5912413at2759"/>
<keyword evidence="4" id="KW-0735">Signal-anchor</keyword>
<evidence type="ECO:0000256" key="7">
    <source>
        <dbReference type="SAM" id="Phobius"/>
    </source>
</evidence>
<evidence type="ECO:0000256" key="3">
    <source>
        <dbReference type="ARBA" id="ARBA00022692"/>
    </source>
</evidence>
<sequence>MNDKIKETLVPERTKLRVKFNNSVVYREKSRINRVVIVTLATACCVLLITLYACVVFSVQVNSLPEWQQDNFMLEAIPGLRYRPKQPDNFAASTLISFDRDNYTTWTRIIDDFIKPYKNPDMVPGGGKRTVYCDYNSSSRDDICYVDPKEWRICNSESRYGYHWASPCIFLKLNKIYNWVPGYYNDTASLPENMPRALKEHIKSIGSHYPPALNTVWVSCEGENPADVENRGPIQYIPQRGFPGYFFPFTNKEGYLSPLVAVWFRRPTTGVLINIECRLWAPNIEYNREKGRGFVHFELMID</sequence>
<organism evidence="8 9">
    <name type="scientific">Cryptotermes secundus</name>
    <dbReference type="NCBI Taxonomy" id="105785"/>
    <lineage>
        <taxon>Eukaryota</taxon>
        <taxon>Metazoa</taxon>
        <taxon>Ecdysozoa</taxon>
        <taxon>Arthropoda</taxon>
        <taxon>Hexapoda</taxon>
        <taxon>Insecta</taxon>
        <taxon>Pterygota</taxon>
        <taxon>Neoptera</taxon>
        <taxon>Polyneoptera</taxon>
        <taxon>Dictyoptera</taxon>
        <taxon>Blattodea</taxon>
        <taxon>Blattoidea</taxon>
        <taxon>Termitoidae</taxon>
        <taxon>Kalotermitidae</taxon>
        <taxon>Cryptotermitinae</taxon>
        <taxon>Cryptotermes</taxon>
    </lineage>
</organism>
<dbReference type="GO" id="GO:0006883">
    <property type="term" value="P:intracellular sodium ion homeostasis"/>
    <property type="evidence" value="ECO:0007669"/>
    <property type="project" value="TreeGrafter"/>
</dbReference>
<evidence type="ECO:0000256" key="1">
    <source>
        <dbReference type="ARBA" id="ARBA00004606"/>
    </source>
</evidence>
<feature type="transmembrane region" description="Helical" evidence="7">
    <location>
        <begin position="35"/>
        <end position="59"/>
    </location>
</feature>
<evidence type="ECO:0000256" key="2">
    <source>
        <dbReference type="ARBA" id="ARBA00005876"/>
    </source>
</evidence>
<dbReference type="Proteomes" id="UP000235965">
    <property type="component" value="Unassembled WGS sequence"/>
</dbReference>
<dbReference type="AlphaFoldDB" id="A0A2J7RLA5"/>
<dbReference type="InterPro" id="IPR000402">
    <property type="entry name" value="Na/K_ATPase_sub_beta"/>
</dbReference>
<protein>
    <recommendedName>
        <fullName evidence="10">Sodium/potassium-transporting ATPase subunit beta-2</fullName>
    </recommendedName>
</protein>
<dbReference type="EMBL" id="NEVH01002699">
    <property type="protein sequence ID" value="PNF41579.1"/>
    <property type="molecule type" value="Genomic_DNA"/>
</dbReference>
<dbReference type="Gene3D" id="2.60.40.1660">
    <property type="entry name" value="Na, k-atpase alpha subunit"/>
    <property type="match status" value="1"/>
</dbReference>
<dbReference type="InterPro" id="IPR038702">
    <property type="entry name" value="Na/K_ATPase_sub_beta_sf"/>
</dbReference>
<keyword evidence="5 7" id="KW-1133">Transmembrane helix</keyword>
<dbReference type="GO" id="GO:0036376">
    <property type="term" value="P:sodium ion export across plasma membrane"/>
    <property type="evidence" value="ECO:0007669"/>
    <property type="project" value="TreeGrafter"/>
</dbReference>